<dbReference type="SMART" id="SM00052">
    <property type="entry name" value="EAL"/>
    <property type="match status" value="1"/>
</dbReference>
<dbReference type="AlphaFoldDB" id="A0A3S3T1B4"/>
<sequence length="255" mass="29984">MIVRVFMINERLKNNGCYEMCDDNTEGFIDVKFSLQPIVCPKTMNFIAFEMLTRFEDAKINVEDFFNEISDGWIKAIIRLQVNEINRIKFDDLSYTSINFNTKIMADDKFISCILNQVNKKIAFEITTSPSSNIEEMKLINSIVNIKSRGHEVWLDDYLSEEISESMLFIADWDLVKIDKSIMYKYLGDYEYMLDLIADASDFGRRNIVFEGVETNYQHEQLSKYKCLHQGYYYGSLIECASIERIGHRFSFEYQ</sequence>
<accession>A0A3S3T1B4</accession>
<keyword evidence="3" id="KW-1185">Reference proteome</keyword>
<dbReference type="PROSITE" id="PS50883">
    <property type="entry name" value="EAL"/>
    <property type="match status" value="1"/>
</dbReference>
<comment type="caution">
    <text evidence="2">The sequence shown here is derived from an EMBL/GenBank/DDBJ whole genome shotgun (WGS) entry which is preliminary data.</text>
</comment>
<evidence type="ECO:0000313" key="3">
    <source>
        <dbReference type="Proteomes" id="UP000287563"/>
    </source>
</evidence>
<organism evidence="2 3">
    <name type="scientific">Photobacterium chitinilyticum</name>
    <dbReference type="NCBI Taxonomy" id="2485123"/>
    <lineage>
        <taxon>Bacteria</taxon>
        <taxon>Pseudomonadati</taxon>
        <taxon>Pseudomonadota</taxon>
        <taxon>Gammaproteobacteria</taxon>
        <taxon>Vibrionales</taxon>
        <taxon>Vibrionaceae</taxon>
        <taxon>Photobacterium</taxon>
    </lineage>
</organism>
<dbReference type="Pfam" id="PF00563">
    <property type="entry name" value="EAL"/>
    <property type="match status" value="1"/>
</dbReference>
<dbReference type="PANTHER" id="PTHR33121:SF70">
    <property type="entry name" value="SIGNALING PROTEIN YKOW"/>
    <property type="match status" value="1"/>
</dbReference>
<dbReference type="InterPro" id="IPR035919">
    <property type="entry name" value="EAL_sf"/>
</dbReference>
<dbReference type="Gene3D" id="3.20.20.450">
    <property type="entry name" value="EAL domain"/>
    <property type="match status" value="1"/>
</dbReference>
<dbReference type="GO" id="GO:0071111">
    <property type="term" value="F:cyclic-guanylate-specific phosphodiesterase activity"/>
    <property type="evidence" value="ECO:0007669"/>
    <property type="project" value="InterPro"/>
</dbReference>
<feature type="domain" description="EAL" evidence="1">
    <location>
        <begin position="11"/>
        <end position="251"/>
    </location>
</feature>
<dbReference type="EMBL" id="RJLM01000001">
    <property type="protein sequence ID" value="RWX56894.1"/>
    <property type="molecule type" value="Genomic_DNA"/>
</dbReference>
<dbReference type="InterPro" id="IPR050706">
    <property type="entry name" value="Cyclic-di-GMP_PDE-like"/>
</dbReference>
<dbReference type="Proteomes" id="UP000287563">
    <property type="component" value="Unassembled WGS sequence"/>
</dbReference>
<evidence type="ECO:0000313" key="2">
    <source>
        <dbReference type="EMBL" id="RWX56894.1"/>
    </source>
</evidence>
<evidence type="ECO:0000259" key="1">
    <source>
        <dbReference type="PROSITE" id="PS50883"/>
    </source>
</evidence>
<dbReference type="OrthoDB" id="5868634at2"/>
<proteinExistence type="predicted"/>
<protein>
    <submittedName>
        <fullName evidence="2">EAL domain-containing protein</fullName>
    </submittedName>
</protein>
<dbReference type="InterPro" id="IPR001633">
    <property type="entry name" value="EAL_dom"/>
</dbReference>
<reference evidence="2 3" key="1">
    <citation type="submission" date="2018-11" db="EMBL/GenBank/DDBJ databases">
        <title>Photobacterium sp. BEI247 sp. nov., a marine bacterium isolated from Yongle Blue Hole in the South China Sea.</title>
        <authorList>
            <person name="Wang X."/>
        </authorList>
    </citation>
    <scope>NUCLEOTIDE SEQUENCE [LARGE SCALE GENOMIC DNA]</scope>
    <source>
        <strain evidence="3">BEI247</strain>
    </source>
</reference>
<name>A0A3S3T1B4_9GAMM</name>
<dbReference type="SUPFAM" id="SSF141868">
    <property type="entry name" value="EAL domain-like"/>
    <property type="match status" value="1"/>
</dbReference>
<gene>
    <name evidence="2" type="ORF">EDI28_02280</name>
</gene>
<dbReference type="PANTHER" id="PTHR33121">
    <property type="entry name" value="CYCLIC DI-GMP PHOSPHODIESTERASE PDEF"/>
    <property type="match status" value="1"/>
</dbReference>